<dbReference type="EMBL" id="BACD03000029">
    <property type="protein sequence ID" value="GAO50130.1"/>
    <property type="molecule type" value="Genomic_DNA"/>
</dbReference>
<dbReference type="GO" id="GO:0071970">
    <property type="term" value="P:fungal-type cell wall (1-&gt;3)-beta-D-glucan biosynthetic process"/>
    <property type="evidence" value="ECO:0007669"/>
    <property type="project" value="TreeGrafter"/>
</dbReference>
<evidence type="ECO:0000256" key="6">
    <source>
        <dbReference type="SAM" id="Phobius"/>
    </source>
</evidence>
<dbReference type="Pfam" id="PF03198">
    <property type="entry name" value="Glyco_hydro_72"/>
    <property type="match status" value="1"/>
</dbReference>
<evidence type="ECO:0000256" key="5">
    <source>
        <dbReference type="SAM" id="MobiDB-lite"/>
    </source>
</evidence>
<dbReference type="GO" id="GO:0098552">
    <property type="term" value="C:side of membrane"/>
    <property type="evidence" value="ECO:0007669"/>
    <property type="project" value="UniProtKB-KW"/>
</dbReference>
<comment type="subcellular location">
    <subcellularLocation>
        <location evidence="4">Cell membrane</location>
        <topology evidence="4">Lipid-anchor</topology>
        <topology evidence="4">GPI-anchor</topology>
    </subcellularLocation>
</comment>
<evidence type="ECO:0000256" key="2">
    <source>
        <dbReference type="ARBA" id="ARBA00022729"/>
    </source>
</evidence>
<dbReference type="GO" id="GO:0005886">
    <property type="term" value="C:plasma membrane"/>
    <property type="evidence" value="ECO:0007669"/>
    <property type="project" value="UniProtKB-SubCell"/>
</dbReference>
<keyword evidence="4 6" id="KW-0472">Membrane</keyword>
<dbReference type="PANTHER" id="PTHR31468">
    <property type="entry name" value="1,3-BETA-GLUCANOSYLTRANSFERASE GAS1"/>
    <property type="match status" value="1"/>
</dbReference>
<feature type="transmembrane region" description="Helical" evidence="6">
    <location>
        <begin position="45"/>
        <end position="67"/>
    </location>
</feature>
<evidence type="ECO:0000256" key="3">
    <source>
        <dbReference type="ARBA" id="ARBA00023180"/>
    </source>
</evidence>
<evidence type="ECO:0000256" key="1">
    <source>
        <dbReference type="ARBA" id="ARBA00007528"/>
    </source>
</evidence>
<keyword evidence="8" id="KW-1185">Reference proteome</keyword>
<evidence type="ECO:0000313" key="8">
    <source>
        <dbReference type="Proteomes" id="UP000033140"/>
    </source>
</evidence>
<dbReference type="GO" id="GO:0042124">
    <property type="term" value="F:1,3-beta-glucanosyltransferase activity"/>
    <property type="evidence" value="ECO:0007669"/>
    <property type="project" value="TreeGrafter"/>
</dbReference>
<keyword evidence="4" id="KW-0808">Transferase</keyword>
<proteinExistence type="inferred from homology"/>
<keyword evidence="4" id="KW-0336">GPI-anchor</keyword>
<keyword evidence="4" id="KW-0449">Lipoprotein</keyword>
<dbReference type="EC" id="2.4.1.-" evidence="4"/>
<sequence>MATHRYNMPGYNYAHAWAGWSPASPFSHSPSLRLHFRFLLCQDRIMHSLSTLVTVALLGCSCLVSAIPTISTKGKKFYDSNGDQFYLKGIAYQRTPEDPLLDANQCELDFELMASIGTNVIRVYHVDPTQSHTDCMSILEKNNIYLLLDLDTFTTQINQSDPTWTGAQYAGWQSVMDEFAQYDNLLGYFSGNEVITTADGSPSAPYIKASIRDAKAYLKEKSYREVPVGYAAADIAQLRPMLQDYLACDDVASSNSSLDFFGLNIYEWCQASDTFTTSGYSARTSEFADYPIPAFFSEFGCNVVQPRTFADIPVLYGDAMTDVWSGGLVYEWIQETNDYGLISYPTPATPYGTYGSPTPLSDFYALSSQWASISPSSTPILSYSPTITSIACPASTSGAWDVDPSASLPDTPASSDIQAAKDRLSLTWAVADGRTTAVIPPLSTSTSTSSASGSGAAKASGSGAAASETSASTTADAKTAASGAVGGQRSWSAVVIAGSVVMGLLSVVPMV</sequence>
<dbReference type="SUPFAM" id="SSF51445">
    <property type="entry name" value="(Trans)glycosidases"/>
    <property type="match status" value="1"/>
</dbReference>
<dbReference type="AlphaFoldDB" id="A0A0E9NL38"/>
<comment type="similarity">
    <text evidence="1 4">Belongs to the glycosyl hydrolase 72 family.</text>
</comment>
<organism evidence="7 8">
    <name type="scientific">Saitoella complicata (strain BCRC 22490 / CBS 7301 / JCM 7358 / NBRC 10748 / NRRL Y-17804)</name>
    <dbReference type="NCBI Taxonomy" id="698492"/>
    <lineage>
        <taxon>Eukaryota</taxon>
        <taxon>Fungi</taxon>
        <taxon>Dikarya</taxon>
        <taxon>Ascomycota</taxon>
        <taxon>Taphrinomycotina</taxon>
        <taxon>Taphrinomycotina incertae sedis</taxon>
        <taxon>Saitoella</taxon>
    </lineage>
</organism>
<gene>
    <name evidence="7" type="ORF">G7K_4265-t1</name>
</gene>
<dbReference type="Proteomes" id="UP000033140">
    <property type="component" value="Unassembled WGS sequence"/>
</dbReference>
<feature type="compositionally biased region" description="Low complexity" evidence="5">
    <location>
        <begin position="443"/>
        <end position="463"/>
    </location>
</feature>
<dbReference type="STRING" id="698492.A0A0E9NL38"/>
<reference evidence="7 8" key="3">
    <citation type="journal article" date="2015" name="Genome Announc.">
        <title>Draft Genome Sequence of the Archiascomycetous Yeast Saitoella complicata.</title>
        <authorList>
            <person name="Yamauchi K."/>
            <person name="Kondo S."/>
            <person name="Hamamoto M."/>
            <person name="Takahashi Y."/>
            <person name="Ogura Y."/>
            <person name="Hayashi T."/>
            <person name="Nishida H."/>
        </authorList>
    </citation>
    <scope>NUCLEOTIDE SEQUENCE [LARGE SCALE GENOMIC DNA]</scope>
    <source>
        <strain evidence="7 8">NRRL Y-17804</strain>
    </source>
</reference>
<dbReference type="PANTHER" id="PTHR31468:SF8">
    <property type="entry name" value="1,3-BETA-GLUCANOSYLTRANSFERASE GAS2"/>
    <property type="match status" value="1"/>
</dbReference>
<evidence type="ECO:0000256" key="4">
    <source>
        <dbReference type="RuleBase" id="RU361209"/>
    </source>
</evidence>
<keyword evidence="3" id="KW-0325">Glycoprotein</keyword>
<accession>A0A0E9NL38</accession>
<protein>
    <recommendedName>
        <fullName evidence="4">1,3-beta-glucanosyltransferase</fullName>
        <ecNumber evidence="4">2.4.1.-</ecNumber>
    </recommendedName>
</protein>
<reference evidence="7 8" key="2">
    <citation type="journal article" date="2014" name="J. Gen. Appl. Microbiol.">
        <title>The early diverging ascomycetous budding yeast Saitoella complicata has three histone deacetylases belonging to the Clr6, Hos2, and Rpd3 lineages.</title>
        <authorList>
            <person name="Nishida H."/>
            <person name="Matsumoto T."/>
            <person name="Kondo S."/>
            <person name="Hamamoto M."/>
            <person name="Yoshikawa H."/>
        </authorList>
    </citation>
    <scope>NUCLEOTIDE SEQUENCE [LARGE SCALE GENOMIC DNA]</scope>
    <source>
        <strain evidence="7 8">NRRL Y-17804</strain>
    </source>
</reference>
<comment type="caution">
    <text evidence="7">The sequence shown here is derived from an EMBL/GenBank/DDBJ whole genome shotgun (WGS) entry which is preliminary data.</text>
</comment>
<comment type="function">
    <text evidence="4">Splits internally a 1,3-beta-glucan molecule and transfers the newly generated reducing end (the donor) to the non-reducing end of another 1,3-beta-glucan molecule (the acceptor) forming a 1,3-beta linkage, resulting in the elongation of 1,3-beta-glucan chains in the cell wall.</text>
</comment>
<dbReference type="GO" id="GO:0031505">
    <property type="term" value="P:fungal-type cell wall organization"/>
    <property type="evidence" value="ECO:0007669"/>
    <property type="project" value="TreeGrafter"/>
</dbReference>
<evidence type="ECO:0000313" key="7">
    <source>
        <dbReference type="EMBL" id="GAO50130.1"/>
    </source>
</evidence>
<dbReference type="InterPro" id="IPR004886">
    <property type="entry name" value="Glucanosyltransferase"/>
</dbReference>
<dbReference type="InterPro" id="IPR017853">
    <property type="entry name" value="GH"/>
</dbReference>
<feature type="region of interest" description="Disordered" evidence="5">
    <location>
        <begin position="440"/>
        <end position="463"/>
    </location>
</feature>
<dbReference type="Gene3D" id="3.20.20.80">
    <property type="entry name" value="Glycosidases"/>
    <property type="match status" value="1"/>
</dbReference>
<name>A0A0E9NL38_SAICN</name>
<keyword evidence="6" id="KW-0812">Transmembrane</keyword>
<keyword evidence="6" id="KW-1133">Transmembrane helix</keyword>
<keyword evidence="2" id="KW-0732">Signal</keyword>
<reference evidence="7 8" key="1">
    <citation type="journal article" date="2011" name="J. Gen. Appl. Microbiol.">
        <title>Draft genome sequencing of the enigmatic yeast Saitoella complicata.</title>
        <authorList>
            <person name="Nishida H."/>
            <person name="Hamamoto M."/>
            <person name="Sugiyama J."/>
        </authorList>
    </citation>
    <scope>NUCLEOTIDE SEQUENCE [LARGE SCALE GENOMIC DNA]</scope>
    <source>
        <strain evidence="7 8">NRRL Y-17804</strain>
    </source>
</reference>